<dbReference type="Pfam" id="PF04854">
    <property type="entry name" value="DUF624"/>
    <property type="match status" value="1"/>
</dbReference>
<feature type="transmembrane region" description="Helical" evidence="1">
    <location>
        <begin position="173"/>
        <end position="192"/>
    </location>
</feature>
<keyword evidence="3" id="KW-1185">Reference proteome</keyword>
<comment type="caution">
    <text evidence="2">The sequence shown here is derived from an EMBL/GenBank/DDBJ whole genome shotgun (WGS) entry which is preliminary data.</text>
</comment>
<reference evidence="2 3" key="1">
    <citation type="submission" date="2020-02" db="EMBL/GenBank/DDBJ databases">
        <title>Genome sequence of strain CCNWXJ40-4.</title>
        <authorList>
            <person name="Gao J."/>
            <person name="Sun J."/>
        </authorList>
    </citation>
    <scope>NUCLEOTIDE SEQUENCE [LARGE SCALE GENOMIC DNA]</scope>
    <source>
        <strain evidence="2 3">CCNWXJ 40-4</strain>
    </source>
</reference>
<dbReference type="InterPro" id="IPR006938">
    <property type="entry name" value="DUF624"/>
</dbReference>
<dbReference type="EMBL" id="JAAKZF010000022">
    <property type="protein sequence ID" value="NGO52806.1"/>
    <property type="molecule type" value="Genomic_DNA"/>
</dbReference>
<feature type="transmembrane region" description="Helical" evidence="1">
    <location>
        <begin position="198"/>
        <end position="217"/>
    </location>
</feature>
<dbReference type="RefSeq" id="WP_165029549.1">
    <property type="nucleotide sequence ID" value="NZ_JAAKZF010000022.1"/>
</dbReference>
<organism evidence="2 3">
    <name type="scientific">Allomesorhizobium camelthorni</name>
    <dbReference type="NCBI Taxonomy" id="475069"/>
    <lineage>
        <taxon>Bacteria</taxon>
        <taxon>Pseudomonadati</taxon>
        <taxon>Pseudomonadota</taxon>
        <taxon>Alphaproteobacteria</taxon>
        <taxon>Hyphomicrobiales</taxon>
        <taxon>Phyllobacteriaceae</taxon>
        <taxon>Allomesorhizobium</taxon>
    </lineage>
</organism>
<keyword evidence="1" id="KW-0472">Membrane</keyword>
<keyword evidence="1" id="KW-0812">Transmembrane</keyword>
<dbReference type="AlphaFoldDB" id="A0A6G4WF05"/>
<evidence type="ECO:0000313" key="3">
    <source>
        <dbReference type="Proteomes" id="UP001642900"/>
    </source>
</evidence>
<sequence>MNWVYNFYFREGPGIPKDAPKPVGMRLLAHVLGREWWELIKLNLLFIAFSLPLVTLPAAYMATVAICLAMIEDRNVYLLRDFWSAFRSRFLTATLLGLSFCGAGALVVLAVRTYAEAAKADLLFVAPFTVAVVVAILLPLGLAHLFVVLALGNHGSLRDMAKVAATGMLARPLPGLAALLFVALLWLAHVLFYPASVFLPVLVNFSLGALVTSFAVLKGVEFGFSHTGSAAGEGKAGRPATQSA</sequence>
<keyword evidence="1" id="KW-1133">Transmembrane helix</keyword>
<accession>A0A6G4WF05</accession>
<proteinExistence type="predicted"/>
<feature type="transmembrane region" description="Helical" evidence="1">
    <location>
        <begin position="123"/>
        <end position="152"/>
    </location>
</feature>
<feature type="transmembrane region" description="Helical" evidence="1">
    <location>
        <begin position="90"/>
        <end position="111"/>
    </location>
</feature>
<gene>
    <name evidence="2" type="ORF">G6N73_16750</name>
</gene>
<evidence type="ECO:0000313" key="2">
    <source>
        <dbReference type="EMBL" id="NGO52806.1"/>
    </source>
</evidence>
<evidence type="ECO:0000256" key="1">
    <source>
        <dbReference type="SAM" id="Phobius"/>
    </source>
</evidence>
<name>A0A6G4WF05_9HYPH</name>
<feature type="transmembrane region" description="Helical" evidence="1">
    <location>
        <begin position="44"/>
        <end position="69"/>
    </location>
</feature>
<dbReference type="Proteomes" id="UP001642900">
    <property type="component" value="Unassembled WGS sequence"/>
</dbReference>
<protein>
    <submittedName>
        <fullName evidence="2">YesL family protein</fullName>
    </submittedName>
</protein>